<keyword evidence="1" id="KW-0472">Membrane</keyword>
<organism evidence="3 4">
    <name type="scientific">Rhypophila decipiens</name>
    <dbReference type="NCBI Taxonomy" id="261697"/>
    <lineage>
        <taxon>Eukaryota</taxon>
        <taxon>Fungi</taxon>
        <taxon>Dikarya</taxon>
        <taxon>Ascomycota</taxon>
        <taxon>Pezizomycotina</taxon>
        <taxon>Sordariomycetes</taxon>
        <taxon>Sordariomycetidae</taxon>
        <taxon>Sordariales</taxon>
        <taxon>Naviculisporaceae</taxon>
        <taxon>Rhypophila</taxon>
    </lineage>
</organism>
<evidence type="ECO:0000313" key="3">
    <source>
        <dbReference type="EMBL" id="KAK4216094.1"/>
    </source>
</evidence>
<evidence type="ECO:0000256" key="1">
    <source>
        <dbReference type="SAM" id="Phobius"/>
    </source>
</evidence>
<feature type="transmembrane region" description="Helical" evidence="1">
    <location>
        <begin position="173"/>
        <end position="196"/>
    </location>
</feature>
<name>A0AAN6YB91_9PEZI</name>
<keyword evidence="1" id="KW-1133">Transmembrane helix</keyword>
<proteinExistence type="predicted"/>
<keyword evidence="4" id="KW-1185">Reference proteome</keyword>
<dbReference type="EMBL" id="MU858072">
    <property type="protein sequence ID" value="KAK4216094.1"/>
    <property type="molecule type" value="Genomic_DNA"/>
</dbReference>
<keyword evidence="2" id="KW-0732">Signal</keyword>
<dbReference type="Proteomes" id="UP001301769">
    <property type="component" value="Unassembled WGS sequence"/>
</dbReference>
<reference evidence="3" key="2">
    <citation type="submission" date="2023-05" db="EMBL/GenBank/DDBJ databases">
        <authorList>
            <consortium name="Lawrence Berkeley National Laboratory"/>
            <person name="Steindorff A."/>
            <person name="Hensen N."/>
            <person name="Bonometti L."/>
            <person name="Westerberg I."/>
            <person name="Brannstrom I.O."/>
            <person name="Guillou S."/>
            <person name="Cros-Aarteil S."/>
            <person name="Calhoun S."/>
            <person name="Haridas S."/>
            <person name="Kuo A."/>
            <person name="Mondo S."/>
            <person name="Pangilinan J."/>
            <person name="Riley R."/>
            <person name="Labutti K."/>
            <person name="Andreopoulos B."/>
            <person name="Lipzen A."/>
            <person name="Chen C."/>
            <person name="Yanf M."/>
            <person name="Daum C."/>
            <person name="Ng V."/>
            <person name="Clum A."/>
            <person name="Ohm R."/>
            <person name="Martin F."/>
            <person name="Silar P."/>
            <person name="Natvig D."/>
            <person name="Lalanne C."/>
            <person name="Gautier V."/>
            <person name="Ament-Velasquez S.L."/>
            <person name="Kruys A."/>
            <person name="Hutchinson M.I."/>
            <person name="Powell A.J."/>
            <person name="Barry K."/>
            <person name="Miller A.N."/>
            <person name="Grigoriev I.V."/>
            <person name="Debuchy R."/>
            <person name="Gladieux P."/>
            <person name="Thoren M.H."/>
            <person name="Johannesson H."/>
        </authorList>
    </citation>
    <scope>NUCLEOTIDE SEQUENCE</scope>
    <source>
        <strain evidence="3">PSN293</strain>
    </source>
</reference>
<feature type="signal peptide" evidence="2">
    <location>
        <begin position="1"/>
        <end position="16"/>
    </location>
</feature>
<feature type="chain" id="PRO_5042856069" evidence="2">
    <location>
        <begin position="17"/>
        <end position="197"/>
    </location>
</feature>
<gene>
    <name evidence="3" type="ORF">QBC37DRAFT_103592</name>
</gene>
<keyword evidence="1" id="KW-0812">Transmembrane</keyword>
<evidence type="ECO:0000256" key="2">
    <source>
        <dbReference type="SAM" id="SignalP"/>
    </source>
</evidence>
<sequence>MRFATAVVALAGAVSAYEYNAEYPAPDSTVYSTDYVTVTSSYVDIQSTVYPVTSSEAPIPYPSKYLNSTSAAVPTYPPKADYPVKEYPPVSSKAAEYPASYPAGGPYPPISLSTGAPACPTYSVKTVVEDVTTVYQTTKYETVDVPCPTAAPSGYPVPSSNATGTYAAPPPTYTAGASTMGASVILAAVAGFAALLL</sequence>
<evidence type="ECO:0000313" key="4">
    <source>
        <dbReference type="Proteomes" id="UP001301769"/>
    </source>
</evidence>
<comment type="caution">
    <text evidence="3">The sequence shown here is derived from an EMBL/GenBank/DDBJ whole genome shotgun (WGS) entry which is preliminary data.</text>
</comment>
<reference evidence="3" key="1">
    <citation type="journal article" date="2023" name="Mol. Phylogenet. Evol.">
        <title>Genome-scale phylogeny and comparative genomics of the fungal order Sordariales.</title>
        <authorList>
            <person name="Hensen N."/>
            <person name="Bonometti L."/>
            <person name="Westerberg I."/>
            <person name="Brannstrom I.O."/>
            <person name="Guillou S."/>
            <person name="Cros-Aarteil S."/>
            <person name="Calhoun S."/>
            <person name="Haridas S."/>
            <person name="Kuo A."/>
            <person name="Mondo S."/>
            <person name="Pangilinan J."/>
            <person name="Riley R."/>
            <person name="LaButti K."/>
            <person name="Andreopoulos B."/>
            <person name="Lipzen A."/>
            <person name="Chen C."/>
            <person name="Yan M."/>
            <person name="Daum C."/>
            <person name="Ng V."/>
            <person name="Clum A."/>
            <person name="Steindorff A."/>
            <person name="Ohm R.A."/>
            <person name="Martin F."/>
            <person name="Silar P."/>
            <person name="Natvig D.O."/>
            <person name="Lalanne C."/>
            <person name="Gautier V."/>
            <person name="Ament-Velasquez S.L."/>
            <person name="Kruys A."/>
            <person name="Hutchinson M.I."/>
            <person name="Powell A.J."/>
            <person name="Barry K."/>
            <person name="Miller A.N."/>
            <person name="Grigoriev I.V."/>
            <person name="Debuchy R."/>
            <person name="Gladieux P."/>
            <person name="Hiltunen Thoren M."/>
            <person name="Johannesson H."/>
        </authorList>
    </citation>
    <scope>NUCLEOTIDE SEQUENCE</scope>
    <source>
        <strain evidence="3">PSN293</strain>
    </source>
</reference>
<protein>
    <submittedName>
        <fullName evidence="3">Uncharacterized protein</fullName>
    </submittedName>
</protein>
<accession>A0AAN6YB91</accession>
<dbReference type="AlphaFoldDB" id="A0AAN6YB91"/>